<evidence type="ECO:0000256" key="1">
    <source>
        <dbReference type="SAM" id="SignalP"/>
    </source>
</evidence>
<feature type="signal peptide" evidence="1">
    <location>
        <begin position="1"/>
        <end position="27"/>
    </location>
</feature>
<proteinExistence type="predicted"/>
<accession>A0A0R3WQK3</accession>
<feature type="chain" id="PRO_5006450329" evidence="1">
    <location>
        <begin position="28"/>
        <end position="88"/>
    </location>
</feature>
<evidence type="ECO:0000313" key="2">
    <source>
        <dbReference type="WBParaSite" id="TTAC_0000304301-mRNA-1"/>
    </source>
</evidence>
<dbReference type="WBParaSite" id="TTAC_0000304301-mRNA-1">
    <property type="protein sequence ID" value="TTAC_0000304301-mRNA-1"/>
    <property type="gene ID" value="TTAC_0000304301"/>
</dbReference>
<keyword evidence="1" id="KW-0732">Signal</keyword>
<organism evidence="2">
    <name type="scientific">Hydatigena taeniaeformis</name>
    <name type="common">Feline tapeworm</name>
    <name type="synonym">Taenia taeniaeformis</name>
    <dbReference type="NCBI Taxonomy" id="6205"/>
    <lineage>
        <taxon>Eukaryota</taxon>
        <taxon>Metazoa</taxon>
        <taxon>Spiralia</taxon>
        <taxon>Lophotrochozoa</taxon>
        <taxon>Platyhelminthes</taxon>
        <taxon>Cestoda</taxon>
        <taxon>Eucestoda</taxon>
        <taxon>Cyclophyllidea</taxon>
        <taxon>Taeniidae</taxon>
        <taxon>Hydatigera</taxon>
    </lineage>
</organism>
<protein>
    <submittedName>
        <fullName evidence="2">Secreted protein</fullName>
    </submittedName>
</protein>
<sequence length="88" mass="9841">LSLLLSYIRMMRWMVVVVVVAARRMEGEEWQCFDVVAPLKRCAISLRVIPMPLPICRCWERSVPSPSSALSSPLVLVSPVHSPSCLCS</sequence>
<dbReference type="AlphaFoldDB" id="A0A0R3WQK3"/>
<reference evidence="2" key="1">
    <citation type="submission" date="2017-02" db="UniProtKB">
        <authorList>
            <consortium name="WormBaseParasite"/>
        </authorList>
    </citation>
    <scope>IDENTIFICATION</scope>
</reference>
<name>A0A0R3WQK3_HYDTA</name>